<sequence>MTKRVYDRNMGLLRPGLTREQVVVKVLHMIRCQQITEFNEKLYIDVPTCFFRFNIAFFDLDKESKYQYLEDSVNVLSIKVESDVDYPINIFGTVLARDQYDYRCVYLFKRGRDDSQFITSSDNNMLTLTGPNRALAVTDSMFFEFDLKIKGDGAVDEDFCKGQLRTLSLVSCLSTVNMVYTHIPFALEASLAINVLKGAFNFTGKVTAWTSENKNKIILYDSKVAGPRTELGNGGSVVLTRVLAIPLGEELVLSLCVYDDDREAECMELVMGHDVEESSRKLGPYELQVKIIWRGVLKRRRPNMWQYFGDFRVLR</sequence>
<dbReference type="EMBL" id="JACEFO010000275">
    <property type="protein sequence ID" value="KAF8775822.1"/>
    <property type="molecule type" value="Genomic_DNA"/>
</dbReference>
<dbReference type="Pfam" id="PF20241">
    <property type="entry name" value="DUF6598"/>
    <property type="match status" value="1"/>
</dbReference>
<dbReference type="InterPro" id="IPR046533">
    <property type="entry name" value="DUF6598"/>
</dbReference>
<evidence type="ECO:0000259" key="1">
    <source>
        <dbReference type="Pfam" id="PF20241"/>
    </source>
</evidence>
<organism evidence="2 3">
    <name type="scientific">Digitaria exilis</name>
    <dbReference type="NCBI Taxonomy" id="1010633"/>
    <lineage>
        <taxon>Eukaryota</taxon>
        <taxon>Viridiplantae</taxon>
        <taxon>Streptophyta</taxon>
        <taxon>Embryophyta</taxon>
        <taxon>Tracheophyta</taxon>
        <taxon>Spermatophyta</taxon>
        <taxon>Magnoliopsida</taxon>
        <taxon>Liliopsida</taxon>
        <taxon>Poales</taxon>
        <taxon>Poaceae</taxon>
        <taxon>PACMAD clade</taxon>
        <taxon>Panicoideae</taxon>
        <taxon>Panicodae</taxon>
        <taxon>Paniceae</taxon>
        <taxon>Anthephorinae</taxon>
        <taxon>Digitaria</taxon>
    </lineage>
</organism>
<protein>
    <recommendedName>
        <fullName evidence="1">DUF6598 domain-containing protein</fullName>
    </recommendedName>
</protein>
<dbReference type="PANTHER" id="PTHR33065">
    <property type="entry name" value="OS07G0486400 PROTEIN"/>
    <property type="match status" value="1"/>
</dbReference>
<gene>
    <name evidence="2" type="ORF">HU200_004213</name>
</gene>
<dbReference type="Proteomes" id="UP000636709">
    <property type="component" value="Unassembled WGS sequence"/>
</dbReference>
<dbReference type="PANTHER" id="PTHR33065:SF186">
    <property type="entry name" value="OS08G0134900 PROTEIN"/>
    <property type="match status" value="1"/>
</dbReference>
<evidence type="ECO:0000313" key="3">
    <source>
        <dbReference type="Proteomes" id="UP000636709"/>
    </source>
</evidence>
<proteinExistence type="predicted"/>
<dbReference type="AlphaFoldDB" id="A0A835KVA1"/>
<evidence type="ECO:0000313" key="2">
    <source>
        <dbReference type="EMBL" id="KAF8775822.1"/>
    </source>
</evidence>
<reference evidence="2" key="1">
    <citation type="submission" date="2020-07" db="EMBL/GenBank/DDBJ databases">
        <title>Genome sequence and genetic diversity analysis of an under-domesticated orphan crop, white fonio (Digitaria exilis).</title>
        <authorList>
            <person name="Bennetzen J.L."/>
            <person name="Chen S."/>
            <person name="Ma X."/>
            <person name="Wang X."/>
            <person name="Yssel A.E.J."/>
            <person name="Chaluvadi S.R."/>
            <person name="Johnson M."/>
            <person name="Gangashetty P."/>
            <person name="Hamidou F."/>
            <person name="Sanogo M.D."/>
            <person name="Zwaenepoel A."/>
            <person name="Wallace J."/>
            <person name="Van De Peer Y."/>
            <person name="Van Deynze A."/>
        </authorList>
    </citation>
    <scope>NUCLEOTIDE SEQUENCE</scope>
    <source>
        <tissue evidence="2">Leaves</tissue>
    </source>
</reference>
<keyword evidence="3" id="KW-1185">Reference proteome</keyword>
<accession>A0A835KVA1</accession>
<comment type="caution">
    <text evidence="2">The sequence shown here is derived from an EMBL/GenBank/DDBJ whole genome shotgun (WGS) entry which is preliminary data.</text>
</comment>
<dbReference type="OrthoDB" id="652146at2759"/>
<name>A0A835KVA1_9POAL</name>
<feature type="domain" description="DUF6598" evidence="1">
    <location>
        <begin position="72"/>
        <end position="291"/>
    </location>
</feature>